<reference evidence="2" key="1">
    <citation type="submission" date="2020-11" db="EMBL/GenBank/DDBJ databases">
        <authorList>
            <person name="Tran Van P."/>
        </authorList>
    </citation>
    <scope>NUCLEOTIDE SEQUENCE</scope>
</reference>
<dbReference type="EMBL" id="LR907388">
    <property type="protein sequence ID" value="CAD7254108.1"/>
    <property type="molecule type" value="Genomic_DNA"/>
</dbReference>
<evidence type="ECO:0000256" key="1">
    <source>
        <dbReference type="SAM" id="MobiDB-lite"/>
    </source>
</evidence>
<keyword evidence="3" id="KW-1185">Reference proteome</keyword>
<proteinExistence type="predicted"/>
<dbReference type="Proteomes" id="UP000677054">
    <property type="component" value="Unassembled WGS sequence"/>
</dbReference>
<dbReference type="AlphaFoldDB" id="A0A7R9FTL7"/>
<organism evidence="2">
    <name type="scientific">Darwinula stevensoni</name>
    <dbReference type="NCBI Taxonomy" id="69355"/>
    <lineage>
        <taxon>Eukaryota</taxon>
        <taxon>Metazoa</taxon>
        <taxon>Ecdysozoa</taxon>
        <taxon>Arthropoda</taxon>
        <taxon>Crustacea</taxon>
        <taxon>Oligostraca</taxon>
        <taxon>Ostracoda</taxon>
        <taxon>Podocopa</taxon>
        <taxon>Podocopida</taxon>
        <taxon>Darwinulocopina</taxon>
        <taxon>Darwinuloidea</taxon>
        <taxon>Darwinulidae</taxon>
        <taxon>Darwinula</taxon>
    </lineage>
</organism>
<protein>
    <submittedName>
        <fullName evidence="2">Uncharacterized protein</fullName>
    </submittedName>
</protein>
<sequence length="186" mass="21420">MKSEVPEVEHPKSDNEETLTTTSAVKEIQLVDEVPEELNQEMMKVQAIEKGLKAQVGTVRTKLRKESKKESVNQEMEGDYRVIEEELSESRDAVEKLQLWEKLTMEKKAKDPEEQLKREQNVYGEKNCTIERQLQESSNQVAELRRQLDILEEKSVQVGAGNIVTAFPTWTPKQDEAVFQQSQTTQ</sequence>
<feature type="region of interest" description="Disordered" evidence="1">
    <location>
        <begin position="1"/>
        <end position="23"/>
    </location>
</feature>
<gene>
    <name evidence="2" type="ORF">DSTB1V02_LOCUS13854</name>
</gene>
<evidence type="ECO:0000313" key="3">
    <source>
        <dbReference type="Proteomes" id="UP000677054"/>
    </source>
</evidence>
<dbReference type="EMBL" id="CAJPEV010007871">
    <property type="protein sequence ID" value="CAG0904973.1"/>
    <property type="molecule type" value="Genomic_DNA"/>
</dbReference>
<accession>A0A7R9FTL7</accession>
<evidence type="ECO:0000313" key="2">
    <source>
        <dbReference type="EMBL" id="CAD7254108.1"/>
    </source>
</evidence>
<feature type="compositionally biased region" description="Basic and acidic residues" evidence="1">
    <location>
        <begin position="1"/>
        <end position="15"/>
    </location>
</feature>
<feature type="non-terminal residue" evidence="2">
    <location>
        <position position="1"/>
    </location>
</feature>
<name>A0A7R9FTL7_9CRUS</name>